<evidence type="ECO:0000313" key="2">
    <source>
        <dbReference type="Proteomes" id="UP001305414"/>
    </source>
</evidence>
<evidence type="ECO:0000313" key="1">
    <source>
        <dbReference type="EMBL" id="KAK5630982.1"/>
    </source>
</evidence>
<organism evidence="1 2">
    <name type="scientific">Xylaria bambusicola</name>
    <dbReference type="NCBI Taxonomy" id="326684"/>
    <lineage>
        <taxon>Eukaryota</taxon>
        <taxon>Fungi</taxon>
        <taxon>Dikarya</taxon>
        <taxon>Ascomycota</taxon>
        <taxon>Pezizomycotina</taxon>
        <taxon>Sordariomycetes</taxon>
        <taxon>Xylariomycetidae</taxon>
        <taxon>Xylariales</taxon>
        <taxon>Xylariaceae</taxon>
        <taxon>Xylaria</taxon>
    </lineage>
</organism>
<protein>
    <submittedName>
        <fullName evidence="1">Uncharacterized protein</fullName>
    </submittedName>
</protein>
<proteinExistence type="predicted"/>
<keyword evidence="2" id="KW-1185">Reference proteome</keyword>
<gene>
    <name evidence="1" type="ORF">RRF57_006697</name>
</gene>
<accession>A0AAN7Z6Z3</accession>
<sequence length="142" mass="15986">MTPAHMSEQTRNIGVKAPWGCQVQITLKITSPKSIAFNNLTRHKVDPTICKCHRNPNPELELAEEEKVARHVHNLWTKGKCDAVEMAHTFAKLKLGLPVREEFNLHWNEETKTWGGSNLQKAEDQAVSGKLNSSVSIFDSTQ</sequence>
<name>A0AAN7Z6Z3_9PEZI</name>
<dbReference type="AlphaFoldDB" id="A0AAN7Z6Z3"/>
<reference evidence="1 2" key="1">
    <citation type="submission" date="2023-10" db="EMBL/GenBank/DDBJ databases">
        <title>Draft genome sequence of Xylaria bambusicola isolate GMP-LS, the root and basal stem rot pathogen of sugarcane in Indonesia.</title>
        <authorList>
            <person name="Selvaraj P."/>
            <person name="Muralishankar V."/>
            <person name="Muruganantham S."/>
            <person name="Sp S."/>
            <person name="Haryani S."/>
            <person name="Lau K.J.X."/>
            <person name="Naqvi N.I."/>
        </authorList>
    </citation>
    <scope>NUCLEOTIDE SEQUENCE [LARGE SCALE GENOMIC DNA]</scope>
    <source>
        <strain evidence="1">GMP-LS</strain>
    </source>
</reference>
<dbReference type="Proteomes" id="UP001305414">
    <property type="component" value="Unassembled WGS sequence"/>
</dbReference>
<dbReference type="EMBL" id="JAWHQM010000018">
    <property type="protein sequence ID" value="KAK5630982.1"/>
    <property type="molecule type" value="Genomic_DNA"/>
</dbReference>
<comment type="caution">
    <text evidence="1">The sequence shown here is derived from an EMBL/GenBank/DDBJ whole genome shotgun (WGS) entry which is preliminary data.</text>
</comment>